<reference evidence="2 3" key="1">
    <citation type="journal article" date="2019" name="Sci. Rep.">
        <title>A high-quality genome of Eragrostis curvula grass provides insights into Poaceae evolution and supports new strategies to enhance forage quality.</title>
        <authorList>
            <person name="Carballo J."/>
            <person name="Santos B.A.C.M."/>
            <person name="Zappacosta D."/>
            <person name="Garbus I."/>
            <person name="Selva J.P."/>
            <person name="Gallo C.A."/>
            <person name="Diaz A."/>
            <person name="Albertini E."/>
            <person name="Caccamo M."/>
            <person name="Echenique V."/>
        </authorList>
    </citation>
    <scope>NUCLEOTIDE SEQUENCE [LARGE SCALE GENOMIC DNA]</scope>
    <source>
        <strain evidence="3">cv. Victoria</strain>
        <tissue evidence="2">Leaf</tissue>
    </source>
</reference>
<evidence type="ECO:0000313" key="3">
    <source>
        <dbReference type="Proteomes" id="UP000324897"/>
    </source>
</evidence>
<feature type="region of interest" description="Disordered" evidence="1">
    <location>
        <begin position="123"/>
        <end position="143"/>
    </location>
</feature>
<feature type="non-terminal residue" evidence="2">
    <location>
        <position position="1"/>
    </location>
</feature>
<dbReference type="OrthoDB" id="278212at2759"/>
<dbReference type="AlphaFoldDB" id="A0A5J9U8Y6"/>
<dbReference type="SUPFAM" id="SSF54529">
    <property type="entry name" value="Mitochondrial glycoprotein MAM33-like"/>
    <property type="match status" value="1"/>
</dbReference>
<organism evidence="2 3">
    <name type="scientific">Eragrostis curvula</name>
    <name type="common">weeping love grass</name>
    <dbReference type="NCBI Taxonomy" id="38414"/>
    <lineage>
        <taxon>Eukaryota</taxon>
        <taxon>Viridiplantae</taxon>
        <taxon>Streptophyta</taxon>
        <taxon>Embryophyta</taxon>
        <taxon>Tracheophyta</taxon>
        <taxon>Spermatophyta</taxon>
        <taxon>Magnoliopsida</taxon>
        <taxon>Liliopsida</taxon>
        <taxon>Poales</taxon>
        <taxon>Poaceae</taxon>
        <taxon>PACMAD clade</taxon>
        <taxon>Chloridoideae</taxon>
        <taxon>Eragrostideae</taxon>
        <taxon>Eragrostidinae</taxon>
        <taxon>Eragrostis</taxon>
    </lineage>
</organism>
<evidence type="ECO:0008006" key="4">
    <source>
        <dbReference type="Google" id="ProtNLM"/>
    </source>
</evidence>
<dbReference type="PANTHER" id="PTHR10826">
    <property type="entry name" value="COMPLEMENT COMPONENT 1"/>
    <property type="match status" value="1"/>
</dbReference>
<proteinExistence type="predicted"/>
<evidence type="ECO:0000256" key="1">
    <source>
        <dbReference type="SAM" id="MobiDB-lite"/>
    </source>
</evidence>
<dbReference type="PANTHER" id="PTHR10826:SF29">
    <property type="entry name" value="OS05G0456000 PROTEIN"/>
    <property type="match status" value="1"/>
</dbReference>
<dbReference type="Pfam" id="PF02330">
    <property type="entry name" value="MAM33"/>
    <property type="match status" value="1"/>
</dbReference>
<dbReference type="Gramene" id="TVU19661">
    <property type="protein sequence ID" value="TVU19661"/>
    <property type="gene ID" value="EJB05_35824"/>
</dbReference>
<name>A0A5J9U8Y6_9POAL</name>
<dbReference type="Proteomes" id="UP000324897">
    <property type="component" value="Chromosome 7"/>
</dbReference>
<protein>
    <recommendedName>
        <fullName evidence="4">Mitochondrial glycoprotein domain-containing protein</fullName>
    </recommendedName>
</protein>
<accession>A0A5J9U8Y6</accession>
<dbReference type="EMBL" id="RWGY01000029">
    <property type="protein sequence ID" value="TVU19661.1"/>
    <property type="molecule type" value="Genomic_DNA"/>
</dbReference>
<keyword evidence="3" id="KW-1185">Reference proteome</keyword>
<dbReference type="Gene3D" id="3.10.280.10">
    <property type="entry name" value="Mitochondrial glycoprotein"/>
    <property type="match status" value="1"/>
</dbReference>
<dbReference type="InterPro" id="IPR036561">
    <property type="entry name" value="MAM33_sf"/>
</dbReference>
<gene>
    <name evidence="2" type="ORF">EJB05_35824</name>
</gene>
<dbReference type="GO" id="GO:0005759">
    <property type="term" value="C:mitochondrial matrix"/>
    <property type="evidence" value="ECO:0007669"/>
    <property type="project" value="InterPro"/>
</dbReference>
<evidence type="ECO:0000313" key="2">
    <source>
        <dbReference type="EMBL" id="TVU19661.1"/>
    </source>
</evidence>
<sequence>MAVTSNLRRVPWAAWAAAAARDLLAARIRGFRAPHPHPRRAGCPALFSSLSTPQPGAAAAAEAQLLRVINFEISCAQQDCKKRDWTKELGGKFPFQIQDKEGTSGITLTKRDQKEQIDVEVFLPSPVDPEDQNGDQEGQAEDDNRRSQYYIPLMVKIHKGLVSLEISCSSYPDELVIESLAFGPSDESALSSVEAKLCNLPEELQKAFYSYLRSRGISDDVTNFVHAYMINKECHEYLSWLRKLKSSIKC</sequence>
<dbReference type="InterPro" id="IPR003428">
    <property type="entry name" value="MAM33"/>
</dbReference>
<feature type="compositionally biased region" description="Acidic residues" evidence="1">
    <location>
        <begin position="128"/>
        <end position="141"/>
    </location>
</feature>
<comment type="caution">
    <text evidence="2">The sequence shown here is derived from an EMBL/GenBank/DDBJ whole genome shotgun (WGS) entry which is preliminary data.</text>
</comment>